<comment type="similarity">
    <text evidence="2">Belongs to the p22phox family.</text>
</comment>
<sequence length="168" mass="18712">MGKIEWARWANENAIASSCVVIMGGILAVSGQFELWQVGVYSIIMGVLMILLEYPRGRRQKGTSPERKFQFPLSVVVSKGRLLTRSYLVRFIVYLIISVPCCFILPTLLGAVCYMTTGCIYLAAGISGEEWTPIGREPMQQGPTVFEEIRRPPPRGPVQEGTDTKNKL</sequence>
<evidence type="ECO:0000313" key="17">
    <source>
        <dbReference type="EMBL" id="CAG5123178.1"/>
    </source>
</evidence>
<feature type="transmembrane region" description="Helical" evidence="16">
    <location>
        <begin position="35"/>
        <end position="52"/>
    </location>
</feature>
<evidence type="ECO:0000256" key="12">
    <source>
        <dbReference type="ARBA" id="ARBA00032067"/>
    </source>
</evidence>
<keyword evidence="7 16" id="KW-0472">Membrane</keyword>
<dbReference type="PANTHER" id="PTHR15168">
    <property type="entry name" value="CYTOCHROME B-245 LIGHT CHAIN"/>
    <property type="match status" value="1"/>
</dbReference>
<keyword evidence="5 16" id="KW-0812">Transmembrane</keyword>
<evidence type="ECO:0000256" key="1">
    <source>
        <dbReference type="ARBA" id="ARBA00004236"/>
    </source>
</evidence>
<evidence type="ECO:0000256" key="9">
    <source>
        <dbReference type="ARBA" id="ARBA00030298"/>
    </source>
</evidence>
<comment type="caution">
    <text evidence="17">The sequence shown here is derived from an EMBL/GenBank/DDBJ whole genome shotgun (WGS) entry which is preliminary data.</text>
</comment>
<gene>
    <name evidence="17" type="ORF">CUNI_LOCUS8736</name>
</gene>
<name>A0A8S3Z4G5_9EUPU</name>
<evidence type="ECO:0000256" key="2">
    <source>
        <dbReference type="ARBA" id="ARBA00010590"/>
    </source>
</evidence>
<evidence type="ECO:0000256" key="7">
    <source>
        <dbReference type="ARBA" id="ARBA00023136"/>
    </source>
</evidence>
<dbReference type="GO" id="GO:0020037">
    <property type="term" value="F:heme binding"/>
    <property type="evidence" value="ECO:0007669"/>
    <property type="project" value="InterPro"/>
</dbReference>
<feature type="transmembrane region" description="Helical" evidence="16">
    <location>
        <begin position="87"/>
        <end position="109"/>
    </location>
</feature>
<accession>A0A8S3Z4G5</accession>
<reference evidence="17" key="1">
    <citation type="submission" date="2021-04" db="EMBL/GenBank/DDBJ databases">
        <authorList>
            <consortium name="Molecular Ecology Group"/>
        </authorList>
    </citation>
    <scope>NUCLEOTIDE SEQUENCE</scope>
</reference>
<evidence type="ECO:0000256" key="8">
    <source>
        <dbReference type="ARBA" id="ARBA00030106"/>
    </source>
</evidence>
<dbReference type="AlphaFoldDB" id="A0A8S3Z4G5"/>
<evidence type="ECO:0000256" key="14">
    <source>
        <dbReference type="ARBA" id="ARBA00050017"/>
    </source>
</evidence>
<evidence type="ECO:0000256" key="16">
    <source>
        <dbReference type="SAM" id="Phobius"/>
    </source>
</evidence>
<dbReference type="EMBL" id="CAJHNH020001458">
    <property type="protein sequence ID" value="CAG5123178.1"/>
    <property type="molecule type" value="Genomic_DNA"/>
</dbReference>
<keyword evidence="6 16" id="KW-1133">Transmembrane helix</keyword>
<dbReference type="GO" id="GO:0005886">
    <property type="term" value="C:plasma membrane"/>
    <property type="evidence" value="ECO:0007669"/>
    <property type="project" value="UniProtKB-SubCell"/>
</dbReference>
<keyword evidence="18" id="KW-1185">Reference proteome</keyword>
<comment type="subunit">
    <text evidence="14">Component of the phagocyte NADPH oxidase core complex/cytochrome b558 complex, composed of CYBB (heavy chain (beta)) and CYBA (light chain (alpha)). Component of the phagocyte NADPH oxidase complex composed of an obligatory core heterodimer formed by the membrane proteins CYBA and CYBB and the cytosolic regulatory subunits NCF1/p47-phox, NCF2/p67-phox, NCF4/p40-phox and the small GTPase RAC1 or RAC2. Interacts with NCF1 (via SH3 domain). Interacts with SH3PXD2A. Interacts with DUOX1, DUOX2 and TPO. Interacts with NOX4; this interaction mediates superoxide generation. Interacts with calprotectin (S100A8/9). Interacts with GBP7. Interacts with NOXO1. Forms a heterodimer with NOX3 and is essential for activity and cell membrane localization of NOX3. Interacts with NOX1.</text>
</comment>
<evidence type="ECO:0000256" key="13">
    <source>
        <dbReference type="ARBA" id="ARBA00033347"/>
    </source>
</evidence>
<feature type="region of interest" description="Disordered" evidence="15">
    <location>
        <begin position="142"/>
        <end position="168"/>
    </location>
</feature>
<dbReference type="Pfam" id="PF05038">
    <property type="entry name" value="Cytochrom_B558a"/>
    <property type="match status" value="1"/>
</dbReference>
<comment type="subcellular location">
    <subcellularLocation>
        <location evidence="1">Cell membrane</location>
    </subcellularLocation>
</comment>
<proteinExistence type="inferred from homology"/>
<evidence type="ECO:0000313" key="18">
    <source>
        <dbReference type="Proteomes" id="UP000678393"/>
    </source>
</evidence>
<feature type="transmembrane region" description="Helical" evidence="16">
    <location>
        <begin position="12"/>
        <end position="29"/>
    </location>
</feature>
<evidence type="ECO:0000256" key="5">
    <source>
        <dbReference type="ARBA" id="ARBA00022692"/>
    </source>
</evidence>
<dbReference type="OrthoDB" id="2445232at2759"/>
<dbReference type="InterPro" id="IPR007732">
    <property type="entry name" value="Cyt_b558_asu"/>
</dbReference>
<evidence type="ECO:0000256" key="6">
    <source>
        <dbReference type="ARBA" id="ARBA00022989"/>
    </source>
</evidence>
<evidence type="ECO:0000256" key="15">
    <source>
        <dbReference type="SAM" id="MobiDB-lite"/>
    </source>
</evidence>
<evidence type="ECO:0000256" key="10">
    <source>
        <dbReference type="ARBA" id="ARBA00031067"/>
    </source>
</evidence>
<protein>
    <recommendedName>
        <fullName evidence="3">Cytochrome b-245 light chain</fullName>
    </recommendedName>
    <alternativeName>
        <fullName evidence="11">Cytochrome b(558) alpha chain</fullName>
    </alternativeName>
    <alternativeName>
        <fullName evidence="10">Cytochrome b558 subunit alpha</fullName>
    </alternativeName>
    <alternativeName>
        <fullName evidence="13">Neutrophil cytochrome b 22 kDa polypeptide</fullName>
    </alternativeName>
    <alternativeName>
        <fullName evidence="12">Superoxide-generating NADPH oxidase light chain subunit</fullName>
    </alternativeName>
    <alternativeName>
        <fullName evidence="8">p22 phagocyte B-cytochrome</fullName>
    </alternativeName>
    <alternativeName>
        <fullName evidence="9">p22-phox</fullName>
    </alternativeName>
</protein>
<evidence type="ECO:0000256" key="11">
    <source>
        <dbReference type="ARBA" id="ARBA00031995"/>
    </source>
</evidence>
<dbReference type="PANTHER" id="PTHR15168:SF0">
    <property type="entry name" value="CYTOCHROME B-245 LIGHT CHAIN"/>
    <property type="match status" value="1"/>
</dbReference>
<organism evidence="17 18">
    <name type="scientific">Candidula unifasciata</name>
    <dbReference type="NCBI Taxonomy" id="100452"/>
    <lineage>
        <taxon>Eukaryota</taxon>
        <taxon>Metazoa</taxon>
        <taxon>Spiralia</taxon>
        <taxon>Lophotrochozoa</taxon>
        <taxon>Mollusca</taxon>
        <taxon>Gastropoda</taxon>
        <taxon>Heterobranchia</taxon>
        <taxon>Euthyneura</taxon>
        <taxon>Panpulmonata</taxon>
        <taxon>Eupulmonata</taxon>
        <taxon>Stylommatophora</taxon>
        <taxon>Helicina</taxon>
        <taxon>Helicoidea</taxon>
        <taxon>Geomitridae</taxon>
        <taxon>Candidula</taxon>
    </lineage>
</organism>
<dbReference type="Proteomes" id="UP000678393">
    <property type="component" value="Unassembled WGS sequence"/>
</dbReference>
<keyword evidence="4" id="KW-1003">Cell membrane</keyword>
<evidence type="ECO:0000256" key="4">
    <source>
        <dbReference type="ARBA" id="ARBA00022475"/>
    </source>
</evidence>
<evidence type="ECO:0000256" key="3">
    <source>
        <dbReference type="ARBA" id="ARBA00017733"/>
    </source>
</evidence>